<evidence type="ECO:0000256" key="5">
    <source>
        <dbReference type="ARBA" id="ARBA00023242"/>
    </source>
</evidence>
<comment type="subcellular location">
    <subcellularLocation>
        <location evidence="2">Cytoplasm</location>
    </subcellularLocation>
    <subcellularLocation>
        <location evidence="1">Nucleus</location>
    </subcellularLocation>
</comment>
<evidence type="ECO:0000256" key="8">
    <source>
        <dbReference type="SAM" id="MobiDB-lite"/>
    </source>
</evidence>
<dbReference type="PANTHER" id="PTHR13587:SF7">
    <property type="entry name" value="INTEGRATOR COMPLEX SUBUNIT 3"/>
    <property type="match status" value="1"/>
</dbReference>
<evidence type="ECO:0000256" key="7">
    <source>
        <dbReference type="ARBA" id="ARBA00054331"/>
    </source>
</evidence>
<feature type="region of interest" description="Disordered" evidence="8">
    <location>
        <begin position="891"/>
        <end position="951"/>
    </location>
</feature>
<evidence type="ECO:0000256" key="1">
    <source>
        <dbReference type="ARBA" id="ARBA00004123"/>
    </source>
</evidence>
<evidence type="ECO:0000313" key="11">
    <source>
        <dbReference type="Proteomes" id="UP000695022"/>
    </source>
</evidence>
<evidence type="ECO:0000313" key="12">
    <source>
        <dbReference type="RefSeq" id="XP_014672236.1"/>
    </source>
</evidence>
<evidence type="ECO:0000256" key="3">
    <source>
        <dbReference type="ARBA" id="ARBA00006130"/>
    </source>
</evidence>
<comment type="function">
    <text evidence="7">Component of the integrator complex, a multiprotein complex that terminates RNA polymerase II (Pol II) transcription in the promoter-proximal region of genes. The integrator complex provides a quality checkpoint during transcription elongation by driving premature transcription termination of transcripts that are unfavorably configured for transcriptional elongation: the complex terminates transcription by (1) catalyzing dephosphorylation of the C-terminal domain (CTD) of Pol II subunit Polr2A/Rbp1 and Spt5, and (2) degrading the exiting nascent RNA transcript via endonuclease activity. The integrator complex is also involved in the 3'-end processing of the U7 snRNA, and also the spliceosomal snRNAs U1, U2, U4 and U5.</text>
</comment>
<dbReference type="InterPro" id="IPR045334">
    <property type="entry name" value="INTS3"/>
</dbReference>
<name>A0ABM1EJ65_PRICU</name>
<evidence type="ECO:0000256" key="2">
    <source>
        <dbReference type="ARBA" id="ARBA00004496"/>
    </source>
</evidence>
<evidence type="ECO:0000259" key="9">
    <source>
        <dbReference type="Pfam" id="PF10189"/>
    </source>
</evidence>
<dbReference type="GeneID" id="106812778"/>
<organism evidence="11 12">
    <name type="scientific">Priapulus caudatus</name>
    <name type="common">Priapulid worm</name>
    <dbReference type="NCBI Taxonomy" id="37621"/>
    <lineage>
        <taxon>Eukaryota</taxon>
        <taxon>Metazoa</taxon>
        <taxon>Ecdysozoa</taxon>
        <taxon>Scalidophora</taxon>
        <taxon>Priapulida</taxon>
        <taxon>Priapulimorpha</taxon>
        <taxon>Priapulimorphida</taxon>
        <taxon>Priapulidae</taxon>
        <taxon>Priapulus</taxon>
    </lineage>
</organism>
<keyword evidence="5" id="KW-0539">Nucleus</keyword>
<feature type="domain" description="Ints3-like C-terminal" evidence="10">
    <location>
        <begin position="821"/>
        <end position="882"/>
    </location>
</feature>
<evidence type="ECO:0000256" key="6">
    <source>
        <dbReference type="ARBA" id="ARBA00032741"/>
    </source>
</evidence>
<dbReference type="RefSeq" id="XP_014672236.1">
    <property type="nucleotide sequence ID" value="XM_014816750.1"/>
</dbReference>
<comment type="similarity">
    <text evidence="3">Belongs to the Integrator subunit 3 family.</text>
</comment>
<dbReference type="PANTHER" id="PTHR13587">
    <property type="entry name" value="INTEGRATOR COMPLEX SUBUNIT 3"/>
    <property type="match status" value="1"/>
</dbReference>
<evidence type="ECO:0000259" key="10">
    <source>
        <dbReference type="Pfam" id="PF24566"/>
    </source>
</evidence>
<sequence>MTSENKTLPTSTKQGLFICSIVEPKDELEERFEKGFQFLTGITKGLSEREANDALNTSICRGQQQHEDITLGLMYMILTDPQSAPRCYRDLMLLTRDGLTLVMTYLNRIVIEKYIKLQDLARAQGLWFFKEMVRNQVQGADTVCSALLRQIAGGDISPKNIWLAESMVDIFMEFRPWLEKYGMLVAMVVYTYLRIIVDHSNSKLAALRQREVELCSCLLREKILDCVAIGRDLIRLLQDVARIPEFEKLWKDILTNPTSLHSQFTGILQFMTTRTQRKFLISRLTPDMEAKMYFLLTKVRFGQQKRYQDWFQRQYLATPESQSLRCDLIRFICSVVHPPNEILCSDIIPRWAVIGWMLTTCTSNVAASNAKLALFYDWLFFDPEKDSIMNIEPAILVMHHSMRPHPAITATLLDFLCRILPNFYPPLSAQVRQGVYTSLRQILEKKVLSSLSPLFDNPKLDKDLKAMIRTSFGEFCSLEAAPKPDDLSQVASIEPTLPMPPVATPVVKVESDGESIPSAQDVVTAMPAMFSDDDEDDVPLGRYQVNVSGFINNGKLKRLVMKPPKPAVKEKVKEEVKPDVDITQYLEQLDPEIKNSVLQLQETSDSEQQCEVMDKLIEAVIKNDEFDVDMSPALATCLCHILNDQFSSQLLPDEADDEEEIEDSIGTSLFVIFRNLCQTPEEDPSRQAILMLMADMYSGQPRLGYYLLYFLKASKIGEDNMTHYKDFCKSLEGRDLSGCLLSDLQLCQEDDVRLFCYLVPDIYCQFSNIAVGNPELLNLIVSCVDGVQLQDLVCHIMQGNLIMFRKDSFLSVLSEWECRLREKQQGKSGPGVVQILYHLEQLRKTLKSTSFFSHYLVQHALQQVQLTCTESQKAKFSDLFSLMEDIDDIGVKPSSTRSLRGGARTTKPTTNLRSKAKSSERESESDTSDDEEIMKPKSKKRKKSMVGSDSD</sequence>
<protein>
    <recommendedName>
        <fullName evidence="6">SOSS complex subunit A homolog</fullName>
    </recommendedName>
</protein>
<gene>
    <name evidence="12" type="primary">LOC106812778</name>
</gene>
<dbReference type="Proteomes" id="UP000695022">
    <property type="component" value="Unplaced"/>
</dbReference>
<dbReference type="InterPro" id="IPR056518">
    <property type="entry name" value="HEAT_Ints3_C"/>
</dbReference>
<dbReference type="Pfam" id="PF10189">
    <property type="entry name" value="Ints3_N"/>
    <property type="match status" value="1"/>
</dbReference>
<keyword evidence="4" id="KW-0963">Cytoplasm</keyword>
<proteinExistence type="inferred from homology"/>
<feature type="domain" description="Integrator complex subunit 3 N-terminal" evidence="9">
    <location>
        <begin position="64"/>
        <end position="469"/>
    </location>
</feature>
<dbReference type="Pfam" id="PF24566">
    <property type="entry name" value="HEAT_Ints3_C"/>
    <property type="match status" value="2"/>
</dbReference>
<dbReference type="InterPro" id="IPR019333">
    <property type="entry name" value="INTS3_N"/>
</dbReference>
<reference evidence="12" key="1">
    <citation type="submission" date="2025-08" db="UniProtKB">
        <authorList>
            <consortium name="RefSeq"/>
        </authorList>
    </citation>
    <scope>IDENTIFICATION</scope>
</reference>
<keyword evidence="11" id="KW-1185">Reference proteome</keyword>
<feature type="domain" description="Ints3-like C-terminal" evidence="10">
    <location>
        <begin position="597"/>
        <end position="815"/>
    </location>
</feature>
<accession>A0ABM1EJ65</accession>
<evidence type="ECO:0000256" key="4">
    <source>
        <dbReference type="ARBA" id="ARBA00022490"/>
    </source>
</evidence>